<dbReference type="FunFam" id="3.30.70.330:FF:000287">
    <property type="entry name" value="Peptidyl-prolyl cis-trans isomerase"/>
    <property type="match status" value="1"/>
</dbReference>
<dbReference type="PANTHER" id="PTHR45843:SF1">
    <property type="entry name" value="PEPTIDYL-PROLYL CIS-TRANS ISOMERASE-LIKE 4"/>
    <property type="match status" value="1"/>
</dbReference>
<comment type="function">
    <text evidence="2">PPIases accelerate the folding of proteins. It catalyzes the cis-trans isomerization of proline imidic peptide bonds in oligopeptides.</text>
</comment>
<dbReference type="InterPro" id="IPR035979">
    <property type="entry name" value="RBD_domain_sf"/>
</dbReference>
<dbReference type="CDD" id="cd01921">
    <property type="entry name" value="cyclophilin_RRM"/>
    <property type="match status" value="1"/>
</dbReference>
<dbReference type="InterPro" id="IPR035542">
    <property type="entry name" value="CRIP"/>
</dbReference>
<dbReference type="InterPro" id="IPR035538">
    <property type="entry name" value="Cyclophilin_PPIL4"/>
</dbReference>
<evidence type="ECO:0000256" key="1">
    <source>
        <dbReference type="ARBA" id="ARBA00000971"/>
    </source>
</evidence>
<dbReference type="PROSITE" id="PS50102">
    <property type="entry name" value="RRM"/>
    <property type="match status" value="1"/>
</dbReference>
<sequence>MASPGFVLEQYRLLQEKHEELCNHLQQMCPSRQPSTSSVSTRSSSPSSSSHHPPPQPPPPPSRSPSRVTSRKRRARCSGWPTAADALDTIVDEDTLCDISAEERRLSDVNEGIKRALTELLNTDTVRGDSSMRMWAQARLMETEKELRSGRRRRTPHHAWILLARKPQPCLLPRLNFTKRQPRASARPEARRPQRIPMSVLLETSVGDIVIDLLVDHTPKLFLKLCKVKYYNFSPVHSVQKDFSFQTGDPLGPLSSQSDGGSSIWGHVSGDPFRRTFAAAFHPKLKHLERGTVSMATAPLASDPDTRVAAAQFIITLGEETDYLDGKAAVFGKVVEGFDTLDKINGAIVDEKGYPLIDIRIKHTVVLDDPYPDPAGLRQPSSSPPPTDAQLETVRIADENALHENDGLDEEELERRRREREAKAQALTLEMMGDLPFAEVKPPENVLFVCKLNPVTTDDDLELIFGRFGTILSCEVIRDRKTGDSLQYAFIEYQDKSSCEAAYFKMQSVLIDDRRIHVDFSQSVSRLSDVWRKDTNDKRRANASRGGWGGVRELEKRRQYRAEVEKPTEHGYGMVYGEEEMRGRHERDGRDRQIDDRPQRDDRHRQTDDRPQRDDRHRQTDDRPPRGADRSSGHSNRRVASRSRSPPRRNRSVDRHPRGRDDDRRADRGNRDRRDGDRDRRDRGREDRGREYRDSARRHQDSYRSRR</sequence>
<accession>A0A367LFH5</accession>
<comment type="subcellular location">
    <subcellularLocation>
        <location evidence="3">Nucleus</location>
    </subcellularLocation>
</comment>
<dbReference type="STRING" id="1330021.A0A367LFH5"/>
<dbReference type="Pfam" id="PF00076">
    <property type="entry name" value="RRM_1"/>
    <property type="match status" value="1"/>
</dbReference>
<evidence type="ECO:0000256" key="13">
    <source>
        <dbReference type="SAM" id="MobiDB-lite"/>
    </source>
</evidence>
<feature type="compositionally biased region" description="Basic and acidic residues" evidence="13">
    <location>
        <begin position="559"/>
        <end position="569"/>
    </location>
</feature>
<feature type="domain" description="RRM" evidence="15">
    <location>
        <begin position="445"/>
        <end position="523"/>
    </location>
</feature>
<dbReference type="Pfam" id="PF00160">
    <property type="entry name" value="Pro_isomerase"/>
    <property type="match status" value="1"/>
</dbReference>
<evidence type="ECO:0000256" key="4">
    <source>
        <dbReference type="ARBA" id="ARBA00010739"/>
    </source>
</evidence>
<feature type="domain" description="PPIase cyclophilin-type" evidence="14">
    <location>
        <begin position="203"/>
        <end position="366"/>
    </location>
</feature>
<feature type="compositionally biased region" description="Low complexity" evidence="13">
    <location>
        <begin position="30"/>
        <end position="51"/>
    </location>
</feature>
<dbReference type="AlphaFoldDB" id="A0A367LFH5"/>
<dbReference type="InterPro" id="IPR029000">
    <property type="entry name" value="Cyclophilin-like_dom_sf"/>
</dbReference>
<keyword evidence="7 12" id="KW-0694">RNA-binding</keyword>
<feature type="compositionally biased region" description="Basic and acidic residues" evidence="13">
    <location>
        <begin position="651"/>
        <end position="707"/>
    </location>
</feature>
<dbReference type="Proteomes" id="UP000253664">
    <property type="component" value="Unassembled WGS sequence"/>
</dbReference>
<evidence type="ECO:0000256" key="12">
    <source>
        <dbReference type="PROSITE-ProRule" id="PRU00176"/>
    </source>
</evidence>
<dbReference type="InterPro" id="IPR012677">
    <property type="entry name" value="Nucleotide-bd_a/b_plait_sf"/>
</dbReference>
<dbReference type="GO" id="GO:0003723">
    <property type="term" value="F:RNA binding"/>
    <property type="evidence" value="ECO:0007669"/>
    <property type="project" value="UniProtKB-UniRule"/>
</dbReference>
<keyword evidence="17" id="KW-1185">Reference proteome</keyword>
<evidence type="ECO:0000256" key="10">
    <source>
        <dbReference type="ARBA" id="ARBA00023242"/>
    </source>
</evidence>
<dbReference type="GO" id="GO:0003755">
    <property type="term" value="F:peptidyl-prolyl cis-trans isomerase activity"/>
    <property type="evidence" value="ECO:0007669"/>
    <property type="project" value="UniProtKB-KW"/>
</dbReference>
<evidence type="ECO:0000256" key="11">
    <source>
        <dbReference type="ARBA" id="ARBA00029569"/>
    </source>
</evidence>
<dbReference type="Gene3D" id="2.40.100.10">
    <property type="entry name" value="Cyclophilin-like"/>
    <property type="match status" value="1"/>
</dbReference>
<dbReference type="CDD" id="cd12235">
    <property type="entry name" value="RRM_PPIL4"/>
    <property type="match status" value="1"/>
</dbReference>
<dbReference type="SUPFAM" id="SSF50891">
    <property type="entry name" value="Cyclophilin-like"/>
    <property type="match status" value="1"/>
</dbReference>
<evidence type="ECO:0000256" key="5">
    <source>
        <dbReference type="ARBA" id="ARBA00013194"/>
    </source>
</evidence>
<comment type="similarity">
    <text evidence="4">Belongs to the cyclophilin-type PPIase family. PPIL4 subfamily.</text>
</comment>
<feature type="compositionally biased region" description="Pro residues" evidence="13">
    <location>
        <begin position="52"/>
        <end position="63"/>
    </location>
</feature>
<proteinExistence type="inferred from homology"/>
<evidence type="ECO:0000259" key="15">
    <source>
        <dbReference type="PROSITE" id="PS50102"/>
    </source>
</evidence>
<evidence type="ECO:0000256" key="8">
    <source>
        <dbReference type="ARBA" id="ARBA00023110"/>
    </source>
</evidence>
<feature type="region of interest" description="Disordered" evidence="13">
    <location>
        <begin position="28"/>
        <end position="79"/>
    </location>
</feature>
<dbReference type="InterPro" id="IPR002130">
    <property type="entry name" value="Cyclophilin-type_PPIase_dom"/>
</dbReference>
<dbReference type="SMART" id="SM00360">
    <property type="entry name" value="RRM"/>
    <property type="match status" value="1"/>
</dbReference>
<comment type="catalytic activity">
    <reaction evidence="1">
        <text>[protein]-peptidylproline (omega=180) = [protein]-peptidylproline (omega=0)</text>
        <dbReference type="Rhea" id="RHEA:16237"/>
        <dbReference type="Rhea" id="RHEA-COMP:10747"/>
        <dbReference type="Rhea" id="RHEA-COMP:10748"/>
        <dbReference type="ChEBI" id="CHEBI:83833"/>
        <dbReference type="ChEBI" id="CHEBI:83834"/>
        <dbReference type="EC" id="5.2.1.8"/>
    </reaction>
</comment>
<organism evidence="16 17">
    <name type="scientific">Ophiocordyceps polyrhachis-furcata BCC 54312</name>
    <dbReference type="NCBI Taxonomy" id="1330021"/>
    <lineage>
        <taxon>Eukaryota</taxon>
        <taxon>Fungi</taxon>
        <taxon>Dikarya</taxon>
        <taxon>Ascomycota</taxon>
        <taxon>Pezizomycotina</taxon>
        <taxon>Sordariomycetes</taxon>
        <taxon>Hypocreomycetidae</taxon>
        <taxon>Hypocreales</taxon>
        <taxon>Ophiocordycipitaceae</taxon>
        <taxon>Ophiocordyceps</taxon>
    </lineage>
</organism>
<name>A0A367LFH5_9HYPO</name>
<dbReference type="EMBL" id="LKCN02000007">
    <property type="protein sequence ID" value="RCI13137.1"/>
    <property type="molecule type" value="Genomic_DNA"/>
</dbReference>
<gene>
    <name evidence="16" type="ORF">L249_1135</name>
</gene>
<keyword evidence="10" id="KW-0539">Nucleus</keyword>
<reference evidence="16 17" key="1">
    <citation type="journal article" date="2015" name="BMC Genomics">
        <title>Insights from the genome of Ophiocordyceps polyrhachis-furcata to pathogenicity and host specificity in insect fungi.</title>
        <authorList>
            <person name="Wichadakul D."/>
            <person name="Kobmoo N."/>
            <person name="Ingsriswang S."/>
            <person name="Tangphatsornruang S."/>
            <person name="Chantasingh D."/>
            <person name="Luangsa-ard J.J."/>
            <person name="Eurwilaichitr L."/>
        </authorList>
    </citation>
    <scope>NUCLEOTIDE SEQUENCE [LARGE SCALE GENOMIC DNA]</scope>
    <source>
        <strain evidence="16 17">BCC 54312</strain>
    </source>
</reference>
<feature type="region of interest" description="Disordered" evidence="13">
    <location>
        <begin position="559"/>
        <end position="707"/>
    </location>
</feature>
<evidence type="ECO:0000256" key="9">
    <source>
        <dbReference type="ARBA" id="ARBA00023235"/>
    </source>
</evidence>
<dbReference type="SUPFAM" id="SSF54928">
    <property type="entry name" value="RNA-binding domain, RBD"/>
    <property type="match status" value="1"/>
</dbReference>
<feature type="compositionally biased region" description="Basic and acidic residues" evidence="13">
    <location>
        <begin position="579"/>
        <end position="632"/>
    </location>
</feature>
<evidence type="ECO:0000259" key="14">
    <source>
        <dbReference type="PROSITE" id="PS50072"/>
    </source>
</evidence>
<dbReference type="PROSITE" id="PS50072">
    <property type="entry name" value="CSA_PPIASE_2"/>
    <property type="match status" value="1"/>
</dbReference>
<feature type="region of interest" description="Disordered" evidence="13">
    <location>
        <begin position="399"/>
        <end position="419"/>
    </location>
</feature>
<dbReference type="GO" id="GO:0005634">
    <property type="term" value="C:nucleus"/>
    <property type="evidence" value="ECO:0007669"/>
    <property type="project" value="UniProtKB-SubCell"/>
</dbReference>
<dbReference type="Gene3D" id="3.30.70.330">
    <property type="match status" value="1"/>
</dbReference>
<protein>
    <recommendedName>
        <fullName evidence="6">Peptidyl-prolyl cis-trans isomerase-like 4</fullName>
        <ecNumber evidence="5">5.2.1.8</ecNumber>
    </recommendedName>
    <alternativeName>
        <fullName evidence="11">Rotamase</fullName>
    </alternativeName>
</protein>
<evidence type="ECO:0000256" key="3">
    <source>
        <dbReference type="ARBA" id="ARBA00004123"/>
    </source>
</evidence>
<keyword evidence="9" id="KW-0413">Isomerase</keyword>
<dbReference type="PANTHER" id="PTHR45843">
    <property type="entry name" value="PEPTIDYL-PROLYL CIS-TRANS ISOMERASE-LIKE 4"/>
    <property type="match status" value="1"/>
</dbReference>
<feature type="compositionally biased region" description="Basic residues" evidence="13">
    <location>
        <begin position="635"/>
        <end position="650"/>
    </location>
</feature>
<evidence type="ECO:0000256" key="6">
    <source>
        <dbReference type="ARBA" id="ARBA00020587"/>
    </source>
</evidence>
<dbReference type="InterPro" id="IPR000504">
    <property type="entry name" value="RRM_dom"/>
</dbReference>
<evidence type="ECO:0000256" key="7">
    <source>
        <dbReference type="ARBA" id="ARBA00022884"/>
    </source>
</evidence>
<dbReference type="EC" id="5.2.1.8" evidence="5"/>
<evidence type="ECO:0000256" key="2">
    <source>
        <dbReference type="ARBA" id="ARBA00002388"/>
    </source>
</evidence>
<evidence type="ECO:0000313" key="16">
    <source>
        <dbReference type="EMBL" id="RCI13137.1"/>
    </source>
</evidence>
<dbReference type="OrthoDB" id="2083at2759"/>
<evidence type="ECO:0000313" key="17">
    <source>
        <dbReference type="Proteomes" id="UP000253664"/>
    </source>
</evidence>
<comment type="caution">
    <text evidence="16">The sequence shown here is derived from an EMBL/GenBank/DDBJ whole genome shotgun (WGS) entry which is preliminary data.</text>
</comment>
<keyword evidence="8" id="KW-0697">Rotamase</keyword>